<organism evidence="4">
    <name type="scientific">marine sediment metagenome</name>
    <dbReference type="NCBI Taxonomy" id="412755"/>
    <lineage>
        <taxon>unclassified sequences</taxon>
        <taxon>metagenomes</taxon>
        <taxon>ecological metagenomes</taxon>
    </lineage>
</organism>
<evidence type="ECO:0000256" key="1">
    <source>
        <dbReference type="ARBA" id="ARBA00022980"/>
    </source>
</evidence>
<evidence type="ECO:0000313" key="4">
    <source>
        <dbReference type="EMBL" id="GAG88194.1"/>
    </source>
</evidence>
<feature type="transmembrane region" description="Helical" evidence="3">
    <location>
        <begin position="75"/>
        <end position="99"/>
    </location>
</feature>
<dbReference type="GO" id="GO:1990904">
    <property type="term" value="C:ribonucleoprotein complex"/>
    <property type="evidence" value="ECO:0007669"/>
    <property type="project" value="UniProtKB-KW"/>
</dbReference>
<sequence length="101" mass="11636">MSFDIEILEEKINPLIDRTELKFRIDHFGAGTPNKLDVKKKIAALKKTRIMIIIEVALIIITMVLFLLLKNVVTGIYVSIFVGCLFLWVLLFILTINLYNK</sequence>
<dbReference type="GO" id="GO:0006412">
    <property type="term" value="P:translation"/>
    <property type="evidence" value="ECO:0007669"/>
    <property type="project" value="InterPro"/>
</dbReference>
<dbReference type="InterPro" id="IPR012678">
    <property type="entry name" value="Ribosomal_uL23/eL15/eS24_sf"/>
</dbReference>
<evidence type="ECO:0000256" key="3">
    <source>
        <dbReference type="SAM" id="Phobius"/>
    </source>
</evidence>
<evidence type="ECO:0000256" key="2">
    <source>
        <dbReference type="ARBA" id="ARBA00023274"/>
    </source>
</evidence>
<gene>
    <name evidence="4" type="ORF">S01H4_28765</name>
</gene>
<proteinExistence type="predicted"/>
<dbReference type="Pfam" id="PF01282">
    <property type="entry name" value="Ribosomal_S24e"/>
    <property type="match status" value="1"/>
</dbReference>
<dbReference type="Gene3D" id="3.30.70.3370">
    <property type="match status" value="1"/>
</dbReference>
<name>X1AY97_9ZZZZ</name>
<accession>X1AY97</accession>
<keyword evidence="3" id="KW-0812">Transmembrane</keyword>
<keyword evidence="1" id="KW-0689">Ribosomal protein</keyword>
<dbReference type="InterPro" id="IPR001976">
    <property type="entry name" value="Ribosomal_eS24"/>
</dbReference>
<dbReference type="AlphaFoldDB" id="X1AY97"/>
<dbReference type="SUPFAM" id="SSF54189">
    <property type="entry name" value="Ribosomal proteins S24e, L23 and L15e"/>
    <property type="match status" value="1"/>
</dbReference>
<keyword evidence="3" id="KW-1133">Transmembrane helix</keyword>
<dbReference type="GO" id="GO:0003735">
    <property type="term" value="F:structural constituent of ribosome"/>
    <property type="evidence" value="ECO:0007669"/>
    <property type="project" value="InterPro"/>
</dbReference>
<dbReference type="InterPro" id="IPR053709">
    <property type="entry name" value="eRP_eS24_sf"/>
</dbReference>
<protein>
    <submittedName>
        <fullName evidence="4">Uncharacterized protein</fullName>
    </submittedName>
</protein>
<comment type="caution">
    <text evidence="4">The sequence shown here is derived from an EMBL/GenBank/DDBJ whole genome shotgun (WGS) entry which is preliminary data.</text>
</comment>
<dbReference type="GO" id="GO:0005840">
    <property type="term" value="C:ribosome"/>
    <property type="evidence" value="ECO:0007669"/>
    <property type="project" value="UniProtKB-KW"/>
</dbReference>
<keyword evidence="2" id="KW-0687">Ribonucleoprotein</keyword>
<dbReference type="EMBL" id="BART01014404">
    <property type="protein sequence ID" value="GAG88194.1"/>
    <property type="molecule type" value="Genomic_DNA"/>
</dbReference>
<feature type="transmembrane region" description="Helical" evidence="3">
    <location>
        <begin position="50"/>
        <end position="69"/>
    </location>
</feature>
<reference evidence="4" key="1">
    <citation type="journal article" date="2014" name="Front. Microbiol.">
        <title>High frequency of phylogenetically diverse reductive dehalogenase-homologous genes in deep subseafloor sedimentary metagenomes.</title>
        <authorList>
            <person name="Kawai M."/>
            <person name="Futagami T."/>
            <person name="Toyoda A."/>
            <person name="Takaki Y."/>
            <person name="Nishi S."/>
            <person name="Hori S."/>
            <person name="Arai W."/>
            <person name="Tsubouchi T."/>
            <person name="Morono Y."/>
            <person name="Uchiyama I."/>
            <person name="Ito T."/>
            <person name="Fujiyama A."/>
            <person name="Inagaki F."/>
            <person name="Takami H."/>
        </authorList>
    </citation>
    <scope>NUCLEOTIDE SEQUENCE</scope>
    <source>
        <strain evidence="4">Expedition CK06-06</strain>
    </source>
</reference>
<keyword evidence="3" id="KW-0472">Membrane</keyword>
<feature type="non-terminal residue" evidence="4">
    <location>
        <position position="101"/>
    </location>
</feature>